<dbReference type="GO" id="GO:0032259">
    <property type="term" value="P:methylation"/>
    <property type="evidence" value="ECO:0007669"/>
    <property type="project" value="UniProtKB-KW"/>
</dbReference>
<evidence type="ECO:0000256" key="1">
    <source>
        <dbReference type="ARBA" id="ARBA00022603"/>
    </source>
</evidence>
<keyword evidence="3" id="KW-0949">S-adenosyl-L-methionine</keyword>
<keyword evidence="6" id="KW-1185">Reference proteome</keyword>
<accession>A0A8D5AP06</accession>
<dbReference type="PROSITE" id="PS51683">
    <property type="entry name" value="SAM_OMT_II"/>
    <property type="match status" value="1"/>
</dbReference>
<dbReference type="KEGG" id="moz:MoryE10_32210"/>
<name>A0A8D5AP06_9GAMM</name>
<dbReference type="AlphaFoldDB" id="A0A8D5AP06"/>
<dbReference type="InterPro" id="IPR001077">
    <property type="entry name" value="COMT_C"/>
</dbReference>
<keyword evidence="2" id="KW-0808">Transferase</keyword>
<reference evidence="5" key="1">
    <citation type="submission" date="2019-06" db="EMBL/GenBank/DDBJ databases">
        <title>Complete genome sequence of Methylogaea oryzae strain JCM16910.</title>
        <authorList>
            <person name="Asakawa S."/>
        </authorList>
    </citation>
    <scope>NUCLEOTIDE SEQUENCE</scope>
    <source>
        <strain evidence="5">E10</strain>
    </source>
</reference>
<evidence type="ECO:0000256" key="3">
    <source>
        <dbReference type="ARBA" id="ARBA00022691"/>
    </source>
</evidence>
<evidence type="ECO:0000259" key="4">
    <source>
        <dbReference type="Pfam" id="PF00891"/>
    </source>
</evidence>
<dbReference type="PANTHER" id="PTHR43712">
    <property type="entry name" value="PUTATIVE (AFU_ORTHOLOGUE AFUA_4G14580)-RELATED"/>
    <property type="match status" value="1"/>
</dbReference>
<evidence type="ECO:0000256" key="2">
    <source>
        <dbReference type="ARBA" id="ARBA00022679"/>
    </source>
</evidence>
<gene>
    <name evidence="5" type="ORF">MoryE10_32210</name>
</gene>
<dbReference type="EMBL" id="AP019782">
    <property type="protein sequence ID" value="BBL72615.1"/>
    <property type="molecule type" value="Genomic_DNA"/>
</dbReference>
<evidence type="ECO:0000313" key="6">
    <source>
        <dbReference type="Proteomes" id="UP000824988"/>
    </source>
</evidence>
<dbReference type="PANTHER" id="PTHR43712:SF2">
    <property type="entry name" value="O-METHYLTRANSFERASE CICE"/>
    <property type="match status" value="1"/>
</dbReference>
<organism evidence="5 6">
    <name type="scientific">Methylogaea oryzae</name>
    <dbReference type="NCBI Taxonomy" id="1295382"/>
    <lineage>
        <taxon>Bacteria</taxon>
        <taxon>Pseudomonadati</taxon>
        <taxon>Pseudomonadota</taxon>
        <taxon>Gammaproteobacteria</taxon>
        <taxon>Methylococcales</taxon>
        <taxon>Methylococcaceae</taxon>
        <taxon>Methylogaea</taxon>
    </lineage>
</organism>
<evidence type="ECO:0000313" key="5">
    <source>
        <dbReference type="EMBL" id="BBL72615.1"/>
    </source>
</evidence>
<dbReference type="Pfam" id="PF00891">
    <property type="entry name" value="Methyltransf_2"/>
    <property type="match status" value="1"/>
</dbReference>
<dbReference type="GO" id="GO:0008171">
    <property type="term" value="F:O-methyltransferase activity"/>
    <property type="evidence" value="ECO:0007669"/>
    <property type="project" value="InterPro"/>
</dbReference>
<feature type="domain" description="O-methyltransferase C-terminal" evidence="4">
    <location>
        <begin position="37"/>
        <end position="239"/>
    </location>
</feature>
<dbReference type="InterPro" id="IPR016461">
    <property type="entry name" value="COMT-like"/>
</dbReference>
<dbReference type="Proteomes" id="UP000824988">
    <property type="component" value="Chromosome"/>
</dbReference>
<sequence>MLTTLAEDYLLESSPTYLGSMLDLISENDFVTSPKALKQAVLTNSSQTYGGEDVFKSHEEQVERAQRFTRGMHSISMTPALIWPSQVDLSQNRCLLDVGGGSGAHAIGALRRWQNLHAIVFDIAPVCEVADEFIKKYRLEARMSSIPGSLWDSQYPIADVHFYSQIYHDWPIEKCRFLTRKSFDSLPSGGKIIIHEVLYNDDKTGPFRAASASVSMLLWTEGRQYSGKELTDVLREAGFINIKVLPTSNNWSVICGQKP</sequence>
<proteinExistence type="predicted"/>
<protein>
    <submittedName>
        <fullName evidence="5">O-methyltransferase</fullName>
    </submittedName>
</protein>
<keyword evidence="1" id="KW-0489">Methyltransferase</keyword>